<evidence type="ECO:0000313" key="2">
    <source>
        <dbReference type="Ensembl" id="ENSXCOP00000022250.1"/>
    </source>
</evidence>
<feature type="chain" id="PRO_5032819973" evidence="1">
    <location>
        <begin position="23"/>
        <end position="75"/>
    </location>
</feature>
<evidence type="ECO:0000256" key="1">
    <source>
        <dbReference type="SAM" id="SignalP"/>
    </source>
</evidence>
<dbReference type="Ensembl" id="ENSXCOT00000022519.1">
    <property type="protein sequence ID" value="ENSXCOP00000022250.1"/>
    <property type="gene ID" value="ENSXCOG00000016618.1"/>
</dbReference>
<name>A0A3B5MF85_9TELE</name>
<dbReference type="AlphaFoldDB" id="A0A3B5MF85"/>
<feature type="signal peptide" evidence="1">
    <location>
        <begin position="1"/>
        <end position="22"/>
    </location>
</feature>
<proteinExistence type="predicted"/>
<keyword evidence="1" id="KW-0732">Signal</keyword>
<organism evidence="2 3">
    <name type="scientific">Xiphophorus couchianus</name>
    <name type="common">Monterrey platyfish</name>
    <dbReference type="NCBI Taxonomy" id="32473"/>
    <lineage>
        <taxon>Eukaryota</taxon>
        <taxon>Metazoa</taxon>
        <taxon>Chordata</taxon>
        <taxon>Craniata</taxon>
        <taxon>Vertebrata</taxon>
        <taxon>Euteleostomi</taxon>
        <taxon>Actinopterygii</taxon>
        <taxon>Neopterygii</taxon>
        <taxon>Teleostei</taxon>
        <taxon>Neoteleostei</taxon>
        <taxon>Acanthomorphata</taxon>
        <taxon>Ovalentaria</taxon>
        <taxon>Atherinomorphae</taxon>
        <taxon>Cyprinodontiformes</taxon>
        <taxon>Poeciliidae</taxon>
        <taxon>Poeciliinae</taxon>
        <taxon>Xiphophorus</taxon>
    </lineage>
</organism>
<evidence type="ECO:0000313" key="3">
    <source>
        <dbReference type="Proteomes" id="UP000261380"/>
    </source>
</evidence>
<sequence length="75" mass="8619">VPFFFSFYFFSVLFSIFMETEANYERLRIGGLVFTCLLIIGAVLLLVCNCVRGNRSQKLDETHIKNHIKSLLSVV</sequence>
<protein>
    <submittedName>
        <fullName evidence="2">Uncharacterized protein</fullName>
    </submittedName>
</protein>
<dbReference type="GeneTree" id="ENSGT01030000235509"/>
<dbReference type="Proteomes" id="UP000261380">
    <property type="component" value="Unplaced"/>
</dbReference>
<reference evidence="2" key="2">
    <citation type="submission" date="2025-09" db="UniProtKB">
        <authorList>
            <consortium name="Ensembl"/>
        </authorList>
    </citation>
    <scope>IDENTIFICATION</scope>
</reference>
<keyword evidence="3" id="KW-1185">Reference proteome</keyword>
<reference evidence="2" key="1">
    <citation type="submission" date="2025-08" db="UniProtKB">
        <authorList>
            <consortium name="Ensembl"/>
        </authorList>
    </citation>
    <scope>IDENTIFICATION</scope>
</reference>
<dbReference type="STRING" id="32473.ENSXCOP00000022250"/>
<dbReference type="Gene3D" id="1.20.5.780">
    <property type="entry name" value="Single helix bin"/>
    <property type="match status" value="1"/>
</dbReference>
<accession>A0A3B5MF85</accession>